<evidence type="ECO:0000256" key="1">
    <source>
        <dbReference type="SAM" id="MobiDB-lite"/>
    </source>
</evidence>
<feature type="compositionally biased region" description="Acidic residues" evidence="1">
    <location>
        <begin position="100"/>
        <end position="124"/>
    </location>
</feature>
<evidence type="ECO:0000313" key="4">
    <source>
        <dbReference type="Proteomes" id="UP001168620"/>
    </source>
</evidence>
<organism evidence="3 4">
    <name type="scientific">Nocardioides oceani</name>
    <dbReference type="NCBI Taxonomy" id="3058369"/>
    <lineage>
        <taxon>Bacteria</taxon>
        <taxon>Bacillati</taxon>
        <taxon>Actinomycetota</taxon>
        <taxon>Actinomycetes</taxon>
        <taxon>Propionibacteriales</taxon>
        <taxon>Nocardioidaceae</taxon>
        <taxon>Nocardioides</taxon>
    </lineage>
</organism>
<name>A0ABT8FLW1_9ACTN</name>
<dbReference type="EMBL" id="JAUHJQ010000018">
    <property type="protein sequence ID" value="MDN4175666.1"/>
    <property type="molecule type" value="Genomic_DNA"/>
</dbReference>
<dbReference type="RefSeq" id="WP_300955070.1">
    <property type="nucleotide sequence ID" value="NZ_JAUHJQ010000018.1"/>
</dbReference>
<keyword evidence="2" id="KW-0732">Signal</keyword>
<accession>A0ABT8FLW1</accession>
<gene>
    <name evidence="3" type="ORF">QWY28_22075</name>
</gene>
<protein>
    <recommendedName>
        <fullName evidence="5">Secreted protein</fullName>
    </recommendedName>
</protein>
<reference evidence="3" key="1">
    <citation type="submission" date="2023-06" db="EMBL/GenBank/DDBJ databases">
        <title>Draft genome sequence of Nocardioides sp. SOB77.</title>
        <authorList>
            <person name="Zhang G."/>
        </authorList>
    </citation>
    <scope>NUCLEOTIDE SEQUENCE</scope>
    <source>
        <strain evidence="3">SOB77</strain>
    </source>
</reference>
<feature type="chain" id="PRO_5046783955" description="Secreted protein" evidence="2">
    <location>
        <begin position="23"/>
        <end position="163"/>
    </location>
</feature>
<sequence length="163" mass="17270">MNRPAPALLAALLLLVPATACSQDPHERYCEVVEEQRPELSEAVADGSPGALIAALPSMEALEDAAPRDLRDEWDLVTGRVRELGEALEDAGVDPATYDPVEEPEDGADDEAGGAEDGADEVTEEERARIDAAVRELVAPATREALAGVQQQARDVCGTQLTL</sequence>
<evidence type="ECO:0000313" key="3">
    <source>
        <dbReference type="EMBL" id="MDN4175666.1"/>
    </source>
</evidence>
<feature type="region of interest" description="Disordered" evidence="1">
    <location>
        <begin position="86"/>
        <end position="127"/>
    </location>
</feature>
<proteinExistence type="predicted"/>
<evidence type="ECO:0000256" key="2">
    <source>
        <dbReference type="SAM" id="SignalP"/>
    </source>
</evidence>
<keyword evidence="4" id="KW-1185">Reference proteome</keyword>
<evidence type="ECO:0008006" key="5">
    <source>
        <dbReference type="Google" id="ProtNLM"/>
    </source>
</evidence>
<feature type="signal peptide" evidence="2">
    <location>
        <begin position="1"/>
        <end position="22"/>
    </location>
</feature>
<dbReference type="Proteomes" id="UP001168620">
    <property type="component" value="Unassembled WGS sequence"/>
</dbReference>
<comment type="caution">
    <text evidence="3">The sequence shown here is derived from an EMBL/GenBank/DDBJ whole genome shotgun (WGS) entry which is preliminary data.</text>
</comment>